<comment type="caution">
    <text evidence="9">The sequence shown here is derived from an EMBL/GenBank/DDBJ whole genome shotgun (WGS) entry which is preliminary data.</text>
</comment>
<evidence type="ECO:0000256" key="4">
    <source>
        <dbReference type="ARBA" id="ARBA00022982"/>
    </source>
</evidence>
<protein>
    <submittedName>
        <fullName evidence="9">Cytochrome c</fullName>
    </submittedName>
</protein>
<gene>
    <name evidence="9" type="ORF">GX576_07250</name>
</gene>
<dbReference type="GO" id="GO:0009055">
    <property type="term" value="F:electron transfer activity"/>
    <property type="evidence" value="ECO:0007669"/>
    <property type="project" value="InterPro"/>
</dbReference>
<reference evidence="9 10" key="1">
    <citation type="journal article" date="2020" name="Biotechnol. Biofuels">
        <title>New insights from the biogas microbiome by comprehensive genome-resolved metagenomics of nearly 1600 species originating from multiple anaerobic digesters.</title>
        <authorList>
            <person name="Campanaro S."/>
            <person name="Treu L."/>
            <person name="Rodriguez-R L.M."/>
            <person name="Kovalovszki A."/>
            <person name="Ziels R.M."/>
            <person name="Maus I."/>
            <person name="Zhu X."/>
            <person name="Kougias P.G."/>
            <person name="Basile A."/>
            <person name="Luo G."/>
            <person name="Schluter A."/>
            <person name="Konstantinidis K.T."/>
            <person name="Angelidaki I."/>
        </authorList>
    </citation>
    <scope>NUCLEOTIDE SEQUENCE [LARGE SCALE GENOMIC DNA]</scope>
    <source>
        <strain evidence="9">AS06rmzACSIP_256</strain>
    </source>
</reference>
<evidence type="ECO:0000259" key="8">
    <source>
        <dbReference type="PROSITE" id="PS51007"/>
    </source>
</evidence>
<dbReference type="EMBL" id="JAAYYV010000190">
    <property type="protein sequence ID" value="NLF54179.1"/>
    <property type="molecule type" value="Genomic_DNA"/>
</dbReference>
<dbReference type="GO" id="GO:0020037">
    <property type="term" value="F:heme binding"/>
    <property type="evidence" value="ECO:0007669"/>
    <property type="project" value="InterPro"/>
</dbReference>
<evidence type="ECO:0000256" key="2">
    <source>
        <dbReference type="ARBA" id="ARBA00022617"/>
    </source>
</evidence>
<name>A0A7X7R832_9RHOO</name>
<feature type="signal peptide" evidence="7">
    <location>
        <begin position="1"/>
        <end position="26"/>
    </location>
</feature>
<feature type="chain" id="PRO_5030670438" evidence="7">
    <location>
        <begin position="27"/>
        <end position="112"/>
    </location>
</feature>
<dbReference type="Pfam" id="PF00034">
    <property type="entry name" value="Cytochrom_C"/>
    <property type="match status" value="1"/>
</dbReference>
<evidence type="ECO:0000256" key="1">
    <source>
        <dbReference type="ARBA" id="ARBA00022448"/>
    </source>
</evidence>
<dbReference type="InterPro" id="IPR009056">
    <property type="entry name" value="Cyt_c-like_dom"/>
</dbReference>
<dbReference type="AlphaFoldDB" id="A0A7X7R832"/>
<dbReference type="InterPro" id="IPR036909">
    <property type="entry name" value="Cyt_c-like_dom_sf"/>
</dbReference>
<keyword evidence="5 6" id="KW-0408">Iron</keyword>
<dbReference type="PANTHER" id="PTHR33751:SF9">
    <property type="entry name" value="CYTOCHROME C4"/>
    <property type="match status" value="1"/>
</dbReference>
<accession>A0A7X7R832</accession>
<dbReference type="PROSITE" id="PS51007">
    <property type="entry name" value="CYTC"/>
    <property type="match status" value="1"/>
</dbReference>
<organism evidence="9 10">
    <name type="scientific">Thauera phenolivorans</name>
    <dbReference type="NCBI Taxonomy" id="1792543"/>
    <lineage>
        <taxon>Bacteria</taxon>
        <taxon>Pseudomonadati</taxon>
        <taxon>Pseudomonadota</taxon>
        <taxon>Betaproteobacteria</taxon>
        <taxon>Rhodocyclales</taxon>
        <taxon>Zoogloeaceae</taxon>
        <taxon>Thauera</taxon>
    </lineage>
</organism>
<evidence type="ECO:0000313" key="9">
    <source>
        <dbReference type="EMBL" id="NLF54179.1"/>
    </source>
</evidence>
<keyword evidence="2 6" id="KW-0349">Heme</keyword>
<dbReference type="PANTHER" id="PTHR33751">
    <property type="entry name" value="CBB3-TYPE CYTOCHROME C OXIDASE SUBUNIT FIXP"/>
    <property type="match status" value="1"/>
</dbReference>
<evidence type="ECO:0000256" key="6">
    <source>
        <dbReference type="PROSITE-ProRule" id="PRU00433"/>
    </source>
</evidence>
<dbReference type="Gene3D" id="1.10.760.10">
    <property type="entry name" value="Cytochrome c-like domain"/>
    <property type="match status" value="1"/>
</dbReference>
<proteinExistence type="predicted"/>
<keyword evidence="1" id="KW-0813">Transport</keyword>
<keyword evidence="7" id="KW-0732">Signal</keyword>
<dbReference type="Proteomes" id="UP000536534">
    <property type="component" value="Unassembled WGS sequence"/>
</dbReference>
<evidence type="ECO:0000256" key="7">
    <source>
        <dbReference type="SAM" id="SignalP"/>
    </source>
</evidence>
<evidence type="ECO:0000256" key="3">
    <source>
        <dbReference type="ARBA" id="ARBA00022723"/>
    </source>
</evidence>
<keyword evidence="3 6" id="KW-0479">Metal-binding</keyword>
<evidence type="ECO:0000256" key="5">
    <source>
        <dbReference type="ARBA" id="ARBA00023004"/>
    </source>
</evidence>
<dbReference type="InterPro" id="IPR050597">
    <property type="entry name" value="Cytochrome_c_Oxidase_Subunit"/>
</dbReference>
<keyword evidence="4" id="KW-0249">Electron transport</keyword>
<feature type="domain" description="Cytochrome c" evidence="8">
    <location>
        <begin position="28"/>
        <end position="106"/>
    </location>
</feature>
<evidence type="ECO:0000313" key="10">
    <source>
        <dbReference type="Proteomes" id="UP000536534"/>
    </source>
</evidence>
<sequence length="112" mass="11978">MKMPVRPALGAAVILITAFLAAPVQAAGDPQRGKEKAVVCAACHGEDGNSPTPEFPRIGGQHEDYLVQALQDYKQGRRKDPIMAAQVEALSIDDMADLAAWYGGQKGLYVKL</sequence>
<dbReference type="GO" id="GO:0046872">
    <property type="term" value="F:metal ion binding"/>
    <property type="evidence" value="ECO:0007669"/>
    <property type="project" value="UniProtKB-KW"/>
</dbReference>
<dbReference type="SUPFAM" id="SSF46626">
    <property type="entry name" value="Cytochrome c"/>
    <property type="match status" value="1"/>
</dbReference>